<keyword evidence="3" id="KW-1185">Reference proteome</keyword>
<keyword evidence="2" id="KW-0378">Hydrolase</keyword>
<dbReference type="GO" id="GO:0004519">
    <property type="term" value="F:endonuclease activity"/>
    <property type="evidence" value="ECO:0007669"/>
    <property type="project" value="UniProtKB-KW"/>
</dbReference>
<dbReference type="EMBL" id="NMTQ01000037">
    <property type="protein sequence ID" value="PDX57509.1"/>
    <property type="molecule type" value="Genomic_DNA"/>
</dbReference>
<name>A0A2A6Z841_9FIRM</name>
<reference evidence="2 3" key="1">
    <citation type="journal article" date="2017" name="Front. Microbiol.">
        <title>New Insights into the Diversity of the Genus Faecalibacterium.</title>
        <authorList>
            <person name="Benevides L."/>
            <person name="Burman S."/>
            <person name="Martin R."/>
            <person name="Robert V."/>
            <person name="Thomas M."/>
            <person name="Miquel S."/>
            <person name="Chain F."/>
            <person name="Sokol H."/>
            <person name="Bermudez-Humaran L.G."/>
            <person name="Morrison M."/>
            <person name="Langella P."/>
            <person name="Azevedo V.A."/>
            <person name="Chatel J.M."/>
            <person name="Soares S."/>
        </authorList>
    </citation>
    <scope>NUCLEOTIDE SEQUENCE [LARGE SCALE GENOMIC DNA]</scope>
    <source>
        <strain evidence="3">CNCM I-4540</strain>
    </source>
</reference>
<keyword evidence="2" id="KW-0540">Nuclease</keyword>
<sequence length="251" mass="28524">MPKANHPEDSRLIAGVQRFQPILCKAKLAGKNESDTVTIIVDMLSEVFGFDKYEQITSELQIKRTFCDLAIKIDGKVCLLIECKAVGVDLKEDHVSQATGYAANYGIDYVALTNGLSWSVYRVLFEKPVEITPVCSFEFCDLNVNRPDDLVPLRCLCVEAFQGGENKLLDQTYSQRSVLNKYIVGQLLLNDWMVQTIRRSLERHFPTVKVADDDVRRVLHDEVFRHEIVEGDRAEDAAKIVLTANNRMKQR</sequence>
<organism evidence="2 3">
    <name type="scientific">Faecalibacterium langellae</name>
    <dbReference type="NCBI Taxonomy" id="3435293"/>
    <lineage>
        <taxon>Bacteria</taxon>
        <taxon>Bacillati</taxon>
        <taxon>Bacillota</taxon>
        <taxon>Clostridia</taxon>
        <taxon>Eubacteriales</taxon>
        <taxon>Oscillospiraceae</taxon>
        <taxon>Faecalibacterium</taxon>
    </lineage>
</organism>
<evidence type="ECO:0000259" key="1">
    <source>
        <dbReference type="Pfam" id="PF13588"/>
    </source>
</evidence>
<evidence type="ECO:0000313" key="2">
    <source>
        <dbReference type="EMBL" id="PDX57509.1"/>
    </source>
</evidence>
<evidence type="ECO:0000313" key="3">
    <source>
        <dbReference type="Proteomes" id="UP000220752"/>
    </source>
</evidence>
<comment type="caution">
    <text evidence="2">The sequence shown here is derived from an EMBL/GenBank/DDBJ whole genome shotgun (WGS) entry which is preliminary data.</text>
</comment>
<protein>
    <submittedName>
        <fullName evidence="2">Restriction endonuclease subunit R</fullName>
    </submittedName>
</protein>
<dbReference type="Pfam" id="PF13588">
    <property type="entry name" value="HSDR_N_2"/>
    <property type="match status" value="1"/>
</dbReference>
<keyword evidence="2" id="KW-0255">Endonuclease</keyword>
<accession>A0A2A6Z841</accession>
<dbReference type="Proteomes" id="UP000220752">
    <property type="component" value="Unassembled WGS sequence"/>
</dbReference>
<dbReference type="InterPro" id="IPR029464">
    <property type="entry name" value="HSDR_N"/>
</dbReference>
<feature type="domain" description="Type I restriction enzyme R protein N-terminal" evidence="1">
    <location>
        <begin position="40"/>
        <end position="123"/>
    </location>
</feature>
<gene>
    <name evidence="2" type="ORF">CGS46_13395</name>
</gene>
<proteinExistence type="predicted"/>
<dbReference type="AlphaFoldDB" id="A0A2A6Z841"/>